<dbReference type="AlphaFoldDB" id="A0A0F9REH8"/>
<sequence>MQLTYIDTDHLHSDLIDKINDLDTILGTMLVNMKEFRTTADYYLNIKPGLDSFLKIHKRIK</sequence>
<gene>
    <name evidence="1" type="ORF">LCGC14_0657320</name>
</gene>
<comment type="caution">
    <text evidence="1">The sequence shown here is derived from an EMBL/GenBank/DDBJ whole genome shotgun (WGS) entry which is preliminary data.</text>
</comment>
<dbReference type="EMBL" id="LAZR01001245">
    <property type="protein sequence ID" value="KKN48012.1"/>
    <property type="molecule type" value="Genomic_DNA"/>
</dbReference>
<evidence type="ECO:0000313" key="1">
    <source>
        <dbReference type="EMBL" id="KKN48012.1"/>
    </source>
</evidence>
<reference evidence="1" key="1">
    <citation type="journal article" date="2015" name="Nature">
        <title>Complex archaea that bridge the gap between prokaryotes and eukaryotes.</title>
        <authorList>
            <person name="Spang A."/>
            <person name="Saw J.H."/>
            <person name="Jorgensen S.L."/>
            <person name="Zaremba-Niedzwiedzka K."/>
            <person name="Martijn J."/>
            <person name="Lind A.E."/>
            <person name="van Eijk R."/>
            <person name="Schleper C."/>
            <person name="Guy L."/>
            <person name="Ettema T.J."/>
        </authorList>
    </citation>
    <scope>NUCLEOTIDE SEQUENCE</scope>
</reference>
<proteinExistence type="predicted"/>
<accession>A0A0F9REH8</accession>
<name>A0A0F9REH8_9ZZZZ</name>
<organism evidence="1">
    <name type="scientific">marine sediment metagenome</name>
    <dbReference type="NCBI Taxonomy" id="412755"/>
    <lineage>
        <taxon>unclassified sequences</taxon>
        <taxon>metagenomes</taxon>
        <taxon>ecological metagenomes</taxon>
    </lineage>
</organism>
<protein>
    <submittedName>
        <fullName evidence="1">Uncharacterized protein</fullName>
    </submittedName>
</protein>